<comment type="similarity">
    <text evidence="1 11">Belongs to the class-II aminoacyl-tRNA synthetase family.</text>
</comment>
<dbReference type="GO" id="GO:0004813">
    <property type="term" value="F:alanine-tRNA ligase activity"/>
    <property type="evidence" value="ECO:0007669"/>
    <property type="project" value="UniProtKB-EC"/>
</dbReference>
<dbReference type="InterPro" id="IPR018163">
    <property type="entry name" value="Thr/Ala-tRNA-synth_IIc_edit"/>
</dbReference>
<keyword evidence="11" id="KW-0963">Cytoplasm</keyword>
<dbReference type="NCBIfam" id="TIGR00344">
    <property type="entry name" value="alaS"/>
    <property type="match status" value="1"/>
</dbReference>
<comment type="domain">
    <text evidence="11">Consists of three domains; the N-terminal catalytic domain, the editing domain and the C-terminal C-Ala domain. The editing domain removes incorrectly charged amino acids, while the C-Ala domain, along with tRNA(Ala), serves as a bridge to cooperatively bring together the editing and aminoacylation centers thus stimulating deacylation of misacylated tRNAs.</text>
</comment>
<evidence type="ECO:0000256" key="2">
    <source>
        <dbReference type="ARBA" id="ARBA00022555"/>
    </source>
</evidence>
<dbReference type="Gene3D" id="6.10.250.550">
    <property type="match status" value="1"/>
</dbReference>
<dbReference type="InterPro" id="IPR018162">
    <property type="entry name" value="Ala-tRNA-ligase_IIc_anticod-bd"/>
</dbReference>
<proteinExistence type="inferred from homology"/>
<evidence type="ECO:0000256" key="6">
    <source>
        <dbReference type="ARBA" id="ARBA00022833"/>
    </source>
</evidence>
<sequence length="885" mass="95357">MTSSNDIRATFLDYFHRNSHEVVESSPLVPRNDPTLMFANSGMVQFKNVFTGQETRPYKRATTAQKSVRAGGKHNDLDNVGYTARHHTFFEMLGNFSFGDYFKEQAIPYAWELLTKDFALPKDKLLVTVYSEDDDAAAIWKKVAGLPDSRIIRISTSDNFWRMGDTGPCGPCSEIFFDHGDKIPGGPPGSPDEDGDRFIEIWNLVFMQFLEDPPGTRNPLPRPSIDTGMGLERFAAILQGKHDNYDTDTLRALILASAEATGQEPDGPFRISHRVVADHLRAGAFLIADGVLPSNEGRGYVLRRILRRAMRHAHMMGSREPLMHRLLPALVRQMGAAYPELVRAEALISETLRLEETRFRSLLERGLGLLAEETGKLGDKQTLPGDVAFRLYDTYGFPLDLTQDALRAEGRPVDVEGFNAAMAEQRKRARAAWAGSGEAATEGVWFDLKEKVGASEFLGYSTETAEGEIVAIVQDGKPVDSAPVGAEVAVLLNQTPFYAESGGQVGDTGIIQSGDTRIEIRDTQKKLGALFVHLGTVVSGEAKLGLPVQAEVDHARRSKIRSHHSATHLLHEALRRRLGNHVAQKGSLNAPDRLRFDVSQPTPMTEEDLRWVEAEVNARIRENAEVVTRLMTPEAAVEAGAMALFGEKYGEEVRVVGMAHDPAAVEKHGVYSLELCGGTHVRRTGDIGLFKIVSEGAVSAGVRRVEAVTGEAALGLVGEMEESLQAAAAVLKVQPGELAGRIAALVEERRKLERDVVDLRKKLATGGGGAEVEEVAGLRVALRDLGEVPPRDLKGLAEAILKGGTADVVALVSTAEGKASIVVATGEQAKGKADAVALVRAASAAVGGKGGGGRPDMAQAGGPDATKAAEALAAVRDTLTHGVAA</sequence>
<comment type="caution">
    <text evidence="13">The sequence shown here is derived from an EMBL/GenBank/DDBJ whole genome shotgun (WGS) entry which is preliminary data.</text>
</comment>
<dbReference type="InterPro" id="IPR023033">
    <property type="entry name" value="Ala_tRNA_ligase_euk/bac"/>
</dbReference>
<dbReference type="Pfam" id="PF01411">
    <property type="entry name" value="tRNA-synt_2c"/>
    <property type="match status" value="1"/>
</dbReference>
<feature type="binding site" evidence="11">
    <location>
        <position position="676"/>
    </location>
    <ligand>
        <name>Zn(2+)</name>
        <dbReference type="ChEBI" id="CHEBI:29105"/>
    </ligand>
</feature>
<comment type="function">
    <text evidence="11">Catalyzes the attachment of alanine to tRNA(Ala) in a two-step reaction: alanine is first activated by ATP to form Ala-AMP and then transferred to the acceptor end of tRNA(Ala). Also edits incorrectly charged Ser-tRNA(Ala) and Gly-tRNA(Ala) via its editing domain.</text>
</comment>
<dbReference type="CDD" id="cd00673">
    <property type="entry name" value="AlaRS_core"/>
    <property type="match status" value="1"/>
</dbReference>
<dbReference type="PANTHER" id="PTHR11777">
    <property type="entry name" value="ALANYL-TRNA SYNTHETASE"/>
    <property type="match status" value="1"/>
</dbReference>
<comment type="subcellular location">
    <subcellularLocation>
        <location evidence="11">Cytoplasm</location>
    </subcellularLocation>
</comment>
<keyword evidence="7 11" id="KW-0067">ATP-binding</keyword>
<dbReference type="HAMAP" id="MF_00036_B">
    <property type="entry name" value="Ala_tRNA_synth_B"/>
    <property type="match status" value="1"/>
</dbReference>
<dbReference type="Proteomes" id="UP000698752">
    <property type="component" value="Unassembled WGS sequence"/>
</dbReference>
<dbReference type="InterPro" id="IPR050058">
    <property type="entry name" value="Ala-tRNA_ligase"/>
</dbReference>
<evidence type="ECO:0000259" key="12">
    <source>
        <dbReference type="PROSITE" id="PS50860"/>
    </source>
</evidence>
<dbReference type="SUPFAM" id="SSF50447">
    <property type="entry name" value="Translation proteins"/>
    <property type="match status" value="1"/>
</dbReference>
<feature type="binding site" evidence="11">
    <location>
        <position position="680"/>
    </location>
    <ligand>
        <name>Zn(2+)</name>
        <dbReference type="ChEBI" id="CHEBI:29105"/>
    </ligand>
</feature>
<dbReference type="Gene3D" id="2.40.30.130">
    <property type="match status" value="1"/>
</dbReference>
<evidence type="ECO:0000256" key="4">
    <source>
        <dbReference type="ARBA" id="ARBA00022723"/>
    </source>
</evidence>
<dbReference type="SUPFAM" id="SSF101353">
    <property type="entry name" value="Putative anticodon-binding domain of alanyl-tRNA synthetase (AlaRS)"/>
    <property type="match status" value="1"/>
</dbReference>
<gene>
    <name evidence="11 13" type="primary">alaS</name>
    <name evidence="13" type="ORF">GXW78_06555</name>
</gene>
<dbReference type="PROSITE" id="PS50860">
    <property type="entry name" value="AA_TRNA_LIGASE_II_ALA"/>
    <property type="match status" value="1"/>
</dbReference>
<dbReference type="Gene3D" id="3.30.980.10">
    <property type="entry name" value="Threonyl-trna Synthetase, Chain A, domain 2"/>
    <property type="match status" value="1"/>
</dbReference>
<feature type="binding site" evidence="11">
    <location>
        <position position="564"/>
    </location>
    <ligand>
        <name>Zn(2+)</name>
        <dbReference type="ChEBI" id="CHEBI:29105"/>
    </ligand>
</feature>
<dbReference type="Gene3D" id="3.30.930.10">
    <property type="entry name" value="Bira Bifunctional Protein, Domain 2"/>
    <property type="match status" value="1"/>
</dbReference>
<evidence type="ECO:0000256" key="5">
    <source>
        <dbReference type="ARBA" id="ARBA00022741"/>
    </source>
</evidence>
<evidence type="ECO:0000256" key="8">
    <source>
        <dbReference type="ARBA" id="ARBA00022884"/>
    </source>
</evidence>
<dbReference type="RefSeq" id="WP_211867186.1">
    <property type="nucleotide sequence ID" value="NZ_JAAEDI010000006.1"/>
</dbReference>
<dbReference type="InterPro" id="IPR018164">
    <property type="entry name" value="Ala-tRNA-synth_IIc_N"/>
</dbReference>
<comment type="catalytic activity">
    <reaction evidence="11">
        <text>tRNA(Ala) + L-alanine + ATP = L-alanyl-tRNA(Ala) + AMP + diphosphate</text>
        <dbReference type="Rhea" id="RHEA:12540"/>
        <dbReference type="Rhea" id="RHEA-COMP:9657"/>
        <dbReference type="Rhea" id="RHEA-COMP:9923"/>
        <dbReference type="ChEBI" id="CHEBI:30616"/>
        <dbReference type="ChEBI" id="CHEBI:33019"/>
        <dbReference type="ChEBI" id="CHEBI:57972"/>
        <dbReference type="ChEBI" id="CHEBI:78442"/>
        <dbReference type="ChEBI" id="CHEBI:78497"/>
        <dbReference type="ChEBI" id="CHEBI:456215"/>
        <dbReference type="EC" id="6.1.1.7"/>
    </reaction>
</comment>
<keyword evidence="6 11" id="KW-0862">Zinc</keyword>
<evidence type="ECO:0000256" key="7">
    <source>
        <dbReference type="ARBA" id="ARBA00022840"/>
    </source>
</evidence>
<keyword evidence="10 11" id="KW-0030">Aminoacyl-tRNA synthetase</keyword>
<dbReference type="Pfam" id="PF07973">
    <property type="entry name" value="tRNA_SAD"/>
    <property type="match status" value="1"/>
</dbReference>
<keyword evidence="4 11" id="KW-0479">Metal-binding</keyword>
<dbReference type="Gene3D" id="3.10.310.40">
    <property type="match status" value="1"/>
</dbReference>
<protein>
    <recommendedName>
        <fullName evidence="11">Alanine--tRNA ligase</fullName>
        <ecNumber evidence="11">6.1.1.7</ecNumber>
    </recommendedName>
    <alternativeName>
        <fullName evidence="11">Alanyl-tRNA synthetase</fullName>
        <shortName evidence="11">AlaRS</shortName>
    </alternativeName>
</protein>
<dbReference type="SUPFAM" id="SSF55681">
    <property type="entry name" value="Class II aaRS and biotin synthetases"/>
    <property type="match status" value="1"/>
</dbReference>
<dbReference type="PRINTS" id="PR00980">
    <property type="entry name" value="TRNASYNTHALA"/>
</dbReference>
<dbReference type="Pfam" id="PF02272">
    <property type="entry name" value="DHHA1"/>
    <property type="match status" value="1"/>
</dbReference>
<keyword evidence="3 11" id="KW-0436">Ligase</keyword>
<dbReference type="InterPro" id="IPR045864">
    <property type="entry name" value="aa-tRNA-synth_II/BPL/LPL"/>
</dbReference>
<feature type="domain" description="Alanyl-transfer RNA synthetases family profile" evidence="12">
    <location>
        <begin position="2"/>
        <end position="719"/>
    </location>
</feature>
<keyword evidence="5 11" id="KW-0547">Nucleotide-binding</keyword>
<evidence type="ECO:0000313" key="13">
    <source>
        <dbReference type="EMBL" id="MBR0649315.1"/>
    </source>
</evidence>
<keyword evidence="8 11" id="KW-0694">RNA-binding</keyword>
<dbReference type="InterPro" id="IPR018165">
    <property type="entry name" value="Ala-tRNA-synth_IIc_core"/>
</dbReference>
<evidence type="ECO:0000256" key="1">
    <source>
        <dbReference type="ARBA" id="ARBA00008226"/>
    </source>
</evidence>
<evidence type="ECO:0000256" key="11">
    <source>
        <dbReference type="HAMAP-Rule" id="MF_00036"/>
    </source>
</evidence>
<accession>A0ABS5EE65</accession>
<evidence type="ECO:0000313" key="14">
    <source>
        <dbReference type="Proteomes" id="UP000698752"/>
    </source>
</evidence>
<feature type="binding site" evidence="11">
    <location>
        <position position="568"/>
    </location>
    <ligand>
        <name>Zn(2+)</name>
        <dbReference type="ChEBI" id="CHEBI:29105"/>
    </ligand>
</feature>
<dbReference type="InterPro" id="IPR003156">
    <property type="entry name" value="DHHA1_dom"/>
</dbReference>
<organism evidence="13 14">
    <name type="scientific">Neoroseomonas terrae</name>
    <dbReference type="NCBI Taxonomy" id="424799"/>
    <lineage>
        <taxon>Bacteria</taxon>
        <taxon>Pseudomonadati</taxon>
        <taxon>Pseudomonadota</taxon>
        <taxon>Alphaproteobacteria</taxon>
        <taxon>Acetobacterales</taxon>
        <taxon>Acetobacteraceae</taxon>
        <taxon>Neoroseomonas</taxon>
    </lineage>
</organism>
<keyword evidence="14" id="KW-1185">Reference proteome</keyword>
<evidence type="ECO:0000256" key="3">
    <source>
        <dbReference type="ARBA" id="ARBA00022598"/>
    </source>
</evidence>
<dbReference type="InterPro" id="IPR012947">
    <property type="entry name" value="tRNA_SAD"/>
</dbReference>
<name>A0ABS5EE65_9PROT</name>
<dbReference type="EC" id="6.1.1.7" evidence="11"/>
<dbReference type="SUPFAM" id="SSF55186">
    <property type="entry name" value="ThrRS/AlaRS common domain"/>
    <property type="match status" value="1"/>
</dbReference>
<keyword evidence="2 11" id="KW-0820">tRNA-binding</keyword>
<dbReference type="Gene3D" id="3.30.54.20">
    <property type="match status" value="1"/>
</dbReference>
<evidence type="ECO:0000256" key="9">
    <source>
        <dbReference type="ARBA" id="ARBA00022917"/>
    </source>
</evidence>
<reference evidence="14" key="1">
    <citation type="journal article" date="2021" name="Syst. Appl. Microbiol.">
        <title>Roseomonas hellenica sp. nov., isolated from roots of wild-growing Alkanna tinctoria.</title>
        <authorList>
            <person name="Rat A."/>
            <person name="Naranjo H.D."/>
            <person name="Lebbe L."/>
            <person name="Cnockaert M."/>
            <person name="Krigas N."/>
            <person name="Grigoriadou K."/>
            <person name="Maloupa E."/>
            <person name="Willems A."/>
        </authorList>
    </citation>
    <scope>NUCLEOTIDE SEQUENCE [LARGE SCALE GENOMIC DNA]</scope>
    <source>
        <strain evidence="14">LMG 31159</strain>
    </source>
</reference>
<dbReference type="SMART" id="SM00863">
    <property type="entry name" value="tRNA_SAD"/>
    <property type="match status" value="1"/>
</dbReference>
<dbReference type="InterPro" id="IPR002318">
    <property type="entry name" value="Ala-tRNA-lgiase_IIc"/>
</dbReference>
<dbReference type="PANTHER" id="PTHR11777:SF9">
    <property type="entry name" value="ALANINE--TRNA LIGASE, CYTOPLASMIC"/>
    <property type="match status" value="1"/>
</dbReference>
<comment type="cofactor">
    <cofactor evidence="11">
        <name>Zn(2+)</name>
        <dbReference type="ChEBI" id="CHEBI:29105"/>
    </cofactor>
    <text evidence="11">Binds 1 zinc ion per subunit.</text>
</comment>
<dbReference type="EMBL" id="JAAEDI010000006">
    <property type="protein sequence ID" value="MBR0649315.1"/>
    <property type="molecule type" value="Genomic_DNA"/>
</dbReference>
<dbReference type="InterPro" id="IPR009000">
    <property type="entry name" value="Transl_B-barrel_sf"/>
</dbReference>
<evidence type="ECO:0000256" key="10">
    <source>
        <dbReference type="ARBA" id="ARBA00023146"/>
    </source>
</evidence>
<keyword evidence="9 11" id="KW-0648">Protein biosynthesis</keyword>